<dbReference type="SMART" id="SM00895">
    <property type="entry name" value="FCD"/>
    <property type="match status" value="1"/>
</dbReference>
<dbReference type="InterPro" id="IPR000524">
    <property type="entry name" value="Tscrpt_reg_HTH_GntR"/>
</dbReference>
<evidence type="ECO:0000256" key="1">
    <source>
        <dbReference type="ARBA" id="ARBA00023015"/>
    </source>
</evidence>
<sequence>MSGEPLRSVAPGPQLLSSSIADQLHDILCHRIVTGEYLPGQRLDIQAIAEEFAVSKTPVRDAVFELEADRLVETRPRSGTFVTTMTIQDVHEVCQLRKGIEWVATGIAAATMPIEAVEALRIEAVNAERAAREGDFQPFFKSDTNIHTEIVRASSNSRLLQVRSSVQPFIDWLQFIGATGPERVLGSSRRHMEILDAMAKRDADAAAAAAAVHLDEVEEWTAADLRELGYE</sequence>
<dbReference type="Pfam" id="PF00392">
    <property type="entry name" value="GntR"/>
    <property type="match status" value="1"/>
</dbReference>
<dbReference type="Gene3D" id="1.20.120.530">
    <property type="entry name" value="GntR ligand-binding domain-like"/>
    <property type="match status" value="1"/>
</dbReference>
<dbReference type="Pfam" id="PF07729">
    <property type="entry name" value="FCD"/>
    <property type="match status" value="1"/>
</dbReference>
<evidence type="ECO:0000313" key="5">
    <source>
        <dbReference type="EMBL" id="MFD2757893.1"/>
    </source>
</evidence>
<feature type="domain" description="HTH gntR-type" evidence="4">
    <location>
        <begin position="18"/>
        <end position="85"/>
    </location>
</feature>
<evidence type="ECO:0000313" key="6">
    <source>
        <dbReference type="Proteomes" id="UP001597492"/>
    </source>
</evidence>
<evidence type="ECO:0000256" key="2">
    <source>
        <dbReference type="ARBA" id="ARBA00023125"/>
    </source>
</evidence>
<evidence type="ECO:0000256" key="3">
    <source>
        <dbReference type="ARBA" id="ARBA00023163"/>
    </source>
</evidence>
<protein>
    <submittedName>
        <fullName evidence="5">GntR family transcriptional regulator</fullName>
    </submittedName>
</protein>
<keyword evidence="2" id="KW-0238">DNA-binding</keyword>
<dbReference type="Gene3D" id="1.10.10.10">
    <property type="entry name" value="Winged helix-like DNA-binding domain superfamily/Winged helix DNA-binding domain"/>
    <property type="match status" value="1"/>
</dbReference>
<evidence type="ECO:0000259" key="4">
    <source>
        <dbReference type="PROSITE" id="PS50949"/>
    </source>
</evidence>
<dbReference type="SMART" id="SM00345">
    <property type="entry name" value="HTH_GNTR"/>
    <property type="match status" value="1"/>
</dbReference>
<dbReference type="CDD" id="cd07377">
    <property type="entry name" value="WHTH_GntR"/>
    <property type="match status" value="1"/>
</dbReference>
<keyword evidence="6" id="KW-1185">Reference proteome</keyword>
<organism evidence="5 6">
    <name type="scientific">Gulosibacter faecalis</name>
    <dbReference type="NCBI Taxonomy" id="272240"/>
    <lineage>
        <taxon>Bacteria</taxon>
        <taxon>Bacillati</taxon>
        <taxon>Actinomycetota</taxon>
        <taxon>Actinomycetes</taxon>
        <taxon>Micrococcales</taxon>
        <taxon>Microbacteriaceae</taxon>
        <taxon>Gulosibacter</taxon>
    </lineage>
</organism>
<reference evidence="6" key="1">
    <citation type="journal article" date="2019" name="Int. J. Syst. Evol. Microbiol.">
        <title>The Global Catalogue of Microorganisms (GCM) 10K type strain sequencing project: providing services to taxonomists for standard genome sequencing and annotation.</title>
        <authorList>
            <consortium name="The Broad Institute Genomics Platform"/>
            <consortium name="The Broad Institute Genome Sequencing Center for Infectious Disease"/>
            <person name="Wu L."/>
            <person name="Ma J."/>
        </authorList>
    </citation>
    <scope>NUCLEOTIDE SEQUENCE [LARGE SCALE GENOMIC DNA]</scope>
    <source>
        <strain evidence="6">TISTR 1514</strain>
    </source>
</reference>
<dbReference type="EMBL" id="JBHUNE010000003">
    <property type="protein sequence ID" value="MFD2757893.1"/>
    <property type="molecule type" value="Genomic_DNA"/>
</dbReference>
<dbReference type="PROSITE" id="PS50949">
    <property type="entry name" value="HTH_GNTR"/>
    <property type="match status" value="1"/>
</dbReference>
<dbReference type="SUPFAM" id="SSF46785">
    <property type="entry name" value="Winged helix' DNA-binding domain"/>
    <property type="match status" value="1"/>
</dbReference>
<name>A0ABW5UWT7_9MICO</name>
<dbReference type="SUPFAM" id="SSF48008">
    <property type="entry name" value="GntR ligand-binding domain-like"/>
    <property type="match status" value="1"/>
</dbReference>
<dbReference type="PANTHER" id="PTHR43537">
    <property type="entry name" value="TRANSCRIPTIONAL REGULATOR, GNTR FAMILY"/>
    <property type="match status" value="1"/>
</dbReference>
<dbReference type="Proteomes" id="UP001597492">
    <property type="component" value="Unassembled WGS sequence"/>
</dbReference>
<dbReference type="InterPro" id="IPR036390">
    <property type="entry name" value="WH_DNA-bd_sf"/>
</dbReference>
<accession>A0ABW5UWT7</accession>
<dbReference type="InterPro" id="IPR008920">
    <property type="entry name" value="TF_FadR/GntR_C"/>
</dbReference>
<dbReference type="InterPro" id="IPR036388">
    <property type="entry name" value="WH-like_DNA-bd_sf"/>
</dbReference>
<dbReference type="PANTHER" id="PTHR43537:SF45">
    <property type="entry name" value="GNTR FAMILY REGULATORY PROTEIN"/>
    <property type="match status" value="1"/>
</dbReference>
<comment type="caution">
    <text evidence="5">The sequence shown here is derived from an EMBL/GenBank/DDBJ whole genome shotgun (WGS) entry which is preliminary data.</text>
</comment>
<keyword evidence="1" id="KW-0805">Transcription regulation</keyword>
<dbReference type="RefSeq" id="WP_019619792.1">
    <property type="nucleotide sequence ID" value="NZ_JBHUNE010000003.1"/>
</dbReference>
<dbReference type="InterPro" id="IPR011711">
    <property type="entry name" value="GntR_C"/>
</dbReference>
<keyword evidence="3" id="KW-0804">Transcription</keyword>
<gene>
    <name evidence="5" type="ORF">ACFSW7_05830</name>
</gene>
<proteinExistence type="predicted"/>